<feature type="non-terminal residue" evidence="8">
    <location>
        <position position="1"/>
    </location>
</feature>
<name>A0A382M516_9ZZZZ</name>
<dbReference type="Pfam" id="PF00884">
    <property type="entry name" value="Sulfatase"/>
    <property type="match status" value="1"/>
</dbReference>
<gene>
    <name evidence="8" type="ORF">METZ01_LOCUS296634</name>
</gene>
<sequence length="193" mass="21137">VAKRPNIILILIDDMGWKDLGCYGSSFYETPNIDRLCRSGMRFTDAYAACPVCSPTRASLLTGKYPATVGITDWIDWNGHVHPARGAVIDVPYLKELPSSEHSLASAMREGGYQTWHVGKWHLGGEGHLPQDHGFDVNIGGYHMGSPGRGGYFSPWSIDPLVDADVPDGTYLTDYLTDHVVELITGAGDEQPF</sequence>
<dbReference type="EMBL" id="UINC01091197">
    <property type="protein sequence ID" value="SVC43780.1"/>
    <property type="molecule type" value="Genomic_DNA"/>
</dbReference>
<feature type="non-terminal residue" evidence="8">
    <location>
        <position position="193"/>
    </location>
</feature>
<dbReference type="Gene3D" id="3.40.720.10">
    <property type="entry name" value="Alkaline Phosphatase, subunit A"/>
    <property type="match status" value="1"/>
</dbReference>
<keyword evidence="5" id="KW-0378">Hydrolase</keyword>
<dbReference type="GO" id="GO:0046872">
    <property type="term" value="F:metal ion binding"/>
    <property type="evidence" value="ECO:0007669"/>
    <property type="project" value="UniProtKB-KW"/>
</dbReference>
<reference evidence="8" key="1">
    <citation type="submission" date="2018-05" db="EMBL/GenBank/DDBJ databases">
        <authorList>
            <person name="Lanie J.A."/>
            <person name="Ng W.-L."/>
            <person name="Kazmierczak K.M."/>
            <person name="Andrzejewski T.M."/>
            <person name="Davidsen T.M."/>
            <person name="Wayne K.J."/>
            <person name="Tettelin H."/>
            <person name="Glass J.I."/>
            <person name="Rusch D."/>
            <person name="Podicherti R."/>
            <person name="Tsui H.-C.T."/>
            <person name="Winkler M.E."/>
        </authorList>
    </citation>
    <scope>NUCLEOTIDE SEQUENCE</scope>
</reference>
<keyword evidence="3" id="KW-0479">Metal-binding</keyword>
<comment type="similarity">
    <text evidence="2">Belongs to the sulfatase family.</text>
</comment>
<dbReference type="PANTHER" id="PTHR42693:SF42">
    <property type="entry name" value="ARYLSULFATASE G"/>
    <property type="match status" value="1"/>
</dbReference>
<accession>A0A382M516</accession>
<organism evidence="8">
    <name type="scientific">marine metagenome</name>
    <dbReference type="NCBI Taxonomy" id="408172"/>
    <lineage>
        <taxon>unclassified sequences</taxon>
        <taxon>metagenomes</taxon>
        <taxon>ecological metagenomes</taxon>
    </lineage>
</organism>
<protein>
    <recommendedName>
        <fullName evidence="7">Sulfatase N-terminal domain-containing protein</fullName>
    </recommendedName>
</protein>
<evidence type="ECO:0000313" key="8">
    <source>
        <dbReference type="EMBL" id="SVC43780.1"/>
    </source>
</evidence>
<dbReference type="PROSITE" id="PS00523">
    <property type="entry name" value="SULFATASE_1"/>
    <property type="match status" value="1"/>
</dbReference>
<dbReference type="PANTHER" id="PTHR42693">
    <property type="entry name" value="ARYLSULFATASE FAMILY MEMBER"/>
    <property type="match status" value="1"/>
</dbReference>
<evidence type="ECO:0000259" key="7">
    <source>
        <dbReference type="Pfam" id="PF00884"/>
    </source>
</evidence>
<keyword evidence="6" id="KW-0106">Calcium</keyword>
<dbReference type="AlphaFoldDB" id="A0A382M516"/>
<feature type="domain" description="Sulfatase N-terminal" evidence="7">
    <location>
        <begin position="5"/>
        <end position="193"/>
    </location>
</feature>
<keyword evidence="4" id="KW-0732">Signal</keyword>
<dbReference type="GO" id="GO:0004065">
    <property type="term" value="F:arylsulfatase activity"/>
    <property type="evidence" value="ECO:0007669"/>
    <property type="project" value="TreeGrafter"/>
</dbReference>
<proteinExistence type="inferred from homology"/>
<evidence type="ECO:0000256" key="5">
    <source>
        <dbReference type="ARBA" id="ARBA00022801"/>
    </source>
</evidence>
<evidence type="ECO:0000256" key="4">
    <source>
        <dbReference type="ARBA" id="ARBA00022729"/>
    </source>
</evidence>
<dbReference type="InterPro" id="IPR050738">
    <property type="entry name" value="Sulfatase"/>
</dbReference>
<dbReference type="PROSITE" id="PS00149">
    <property type="entry name" value="SULFATASE_2"/>
    <property type="match status" value="1"/>
</dbReference>
<dbReference type="SUPFAM" id="SSF53649">
    <property type="entry name" value="Alkaline phosphatase-like"/>
    <property type="match status" value="1"/>
</dbReference>
<comment type="cofactor">
    <cofactor evidence="1">
        <name>Ca(2+)</name>
        <dbReference type="ChEBI" id="CHEBI:29108"/>
    </cofactor>
</comment>
<evidence type="ECO:0000256" key="3">
    <source>
        <dbReference type="ARBA" id="ARBA00022723"/>
    </source>
</evidence>
<dbReference type="InterPro" id="IPR017850">
    <property type="entry name" value="Alkaline_phosphatase_core_sf"/>
</dbReference>
<dbReference type="InterPro" id="IPR000917">
    <property type="entry name" value="Sulfatase_N"/>
</dbReference>
<evidence type="ECO:0000256" key="1">
    <source>
        <dbReference type="ARBA" id="ARBA00001913"/>
    </source>
</evidence>
<evidence type="ECO:0000256" key="2">
    <source>
        <dbReference type="ARBA" id="ARBA00008779"/>
    </source>
</evidence>
<evidence type="ECO:0000256" key="6">
    <source>
        <dbReference type="ARBA" id="ARBA00022837"/>
    </source>
</evidence>
<dbReference type="InterPro" id="IPR024607">
    <property type="entry name" value="Sulfatase_CS"/>
</dbReference>